<dbReference type="STRING" id="41067.A0A2I2FNN1"/>
<organism evidence="4 5">
    <name type="scientific">Aspergillus candidus</name>
    <dbReference type="NCBI Taxonomy" id="41067"/>
    <lineage>
        <taxon>Eukaryota</taxon>
        <taxon>Fungi</taxon>
        <taxon>Dikarya</taxon>
        <taxon>Ascomycota</taxon>
        <taxon>Pezizomycotina</taxon>
        <taxon>Eurotiomycetes</taxon>
        <taxon>Eurotiomycetidae</taxon>
        <taxon>Eurotiales</taxon>
        <taxon>Aspergillaceae</taxon>
        <taxon>Aspergillus</taxon>
        <taxon>Aspergillus subgen. Circumdati</taxon>
    </lineage>
</organism>
<reference evidence="4 5" key="1">
    <citation type="submission" date="2017-12" db="EMBL/GenBank/DDBJ databases">
        <authorList>
            <consortium name="DOE Joint Genome Institute"/>
            <person name="Haridas S."/>
            <person name="Kjaerbolling I."/>
            <person name="Vesth T.C."/>
            <person name="Frisvad J.C."/>
            <person name="Nybo J.L."/>
            <person name="Theobald S."/>
            <person name="Kuo A."/>
            <person name="Bowyer P."/>
            <person name="Matsuda Y."/>
            <person name="Mondo S."/>
            <person name="Lyhne E.K."/>
            <person name="Kogle M.E."/>
            <person name="Clum A."/>
            <person name="Lipzen A."/>
            <person name="Salamov A."/>
            <person name="Ngan C.Y."/>
            <person name="Daum C."/>
            <person name="Chiniquy J."/>
            <person name="Barry K."/>
            <person name="LaButti K."/>
            <person name="Simmons B.A."/>
            <person name="Magnuson J.K."/>
            <person name="Mortensen U.H."/>
            <person name="Larsen T.O."/>
            <person name="Grigoriev I.V."/>
            <person name="Baker S.E."/>
            <person name="Andersen M.R."/>
            <person name="Nordberg H.P."/>
            <person name="Cantor M.N."/>
            <person name="Hua S.X."/>
        </authorList>
    </citation>
    <scope>NUCLEOTIDE SEQUENCE [LARGE SCALE GENOMIC DNA]</scope>
    <source>
        <strain evidence="4 5">CBS 102.13</strain>
    </source>
</reference>
<dbReference type="CDD" id="cd07197">
    <property type="entry name" value="nitrilase"/>
    <property type="match status" value="1"/>
</dbReference>
<dbReference type="OrthoDB" id="412018at2759"/>
<feature type="domain" description="CN hydrolase" evidence="3">
    <location>
        <begin position="5"/>
        <end position="290"/>
    </location>
</feature>
<gene>
    <name evidence="4" type="ORF">BDW47DRAFT_98097</name>
</gene>
<accession>A0A2I2FNN1</accession>
<dbReference type="EMBL" id="KZ559118">
    <property type="protein sequence ID" value="PLB42230.1"/>
    <property type="molecule type" value="Genomic_DNA"/>
</dbReference>
<protein>
    <submittedName>
        <fullName evidence="4">Carbon-nitrogen hydrolase</fullName>
    </submittedName>
</protein>
<name>A0A2I2FNN1_ASPCN</name>
<sequence>MAPTHRVAAIQFEVKPVAPEENHARACTLIREAAAQGAELAVLPEFHLNGFAPTNPLYATQATTSPHYLKSYQALATELSISIVPGTFLEQHADPTPPSTTQPHPPNEDKNKITNHYYNKAYFIGPDGSILGSYIKRNLWISERGFISPPPASQAAGPARYPVFDTPIGRVGMLVCWDLAFPEAFRALIAAGAEVVIVPTYWTNNDASPALRAINPSCEPLFLSSILTSRCYENTCGIIFANVSGSASDSPDSSSSSGKYIGMSRVVMPIVGTVKTLDAREGVCVADMDMGLLKLAEENYCIRGDVKGQKWIS</sequence>
<proteinExistence type="predicted"/>
<dbReference type="PANTHER" id="PTHR43674">
    <property type="entry name" value="NITRILASE C965.09-RELATED"/>
    <property type="match status" value="1"/>
</dbReference>
<dbReference type="Gene3D" id="3.60.110.10">
    <property type="entry name" value="Carbon-nitrogen hydrolase"/>
    <property type="match status" value="1"/>
</dbReference>
<evidence type="ECO:0000313" key="5">
    <source>
        <dbReference type="Proteomes" id="UP000234585"/>
    </source>
</evidence>
<dbReference type="RefSeq" id="XP_024676242.1">
    <property type="nucleotide sequence ID" value="XM_024820570.1"/>
</dbReference>
<dbReference type="PANTHER" id="PTHR43674:SF16">
    <property type="entry name" value="CARBON-NITROGEN FAMILY, PUTATIVE (AFU_ORTHOLOGUE AFUA_5G02350)-RELATED"/>
    <property type="match status" value="1"/>
</dbReference>
<feature type="compositionally biased region" description="Pro residues" evidence="2">
    <location>
        <begin position="95"/>
        <end position="105"/>
    </location>
</feature>
<evidence type="ECO:0000256" key="1">
    <source>
        <dbReference type="ARBA" id="ARBA00022801"/>
    </source>
</evidence>
<dbReference type="Pfam" id="PF00795">
    <property type="entry name" value="CN_hydrolase"/>
    <property type="match status" value="1"/>
</dbReference>
<dbReference type="GO" id="GO:0016811">
    <property type="term" value="F:hydrolase activity, acting on carbon-nitrogen (but not peptide) bonds, in linear amides"/>
    <property type="evidence" value="ECO:0007669"/>
    <property type="project" value="TreeGrafter"/>
</dbReference>
<dbReference type="InterPro" id="IPR050345">
    <property type="entry name" value="Aliph_Amidase/BUP"/>
</dbReference>
<evidence type="ECO:0000313" key="4">
    <source>
        <dbReference type="EMBL" id="PLB42230.1"/>
    </source>
</evidence>
<keyword evidence="1 4" id="KW-0378">Hydrolase</keyword>
<dbReference type="GeneID" id="36527730"/>
<dbReference type="InterPro" id="IPR003010">
    <property type="entry name" value="C-N_Hydrolase"/>
</dbReference>
<keyword evidence="5" id="KW-1185">Reference proteome</keyword>
<dbReference type="PROSITE" id="PS50263">
    <property type="entry name" value="CN_HYDROLASE"/>
    <property type="match status" value="1"/>
</dbReference>
<evidence type="ECO:0000256" key="2">
    <source>
        <dbReference type="SAM" id="MobiDB-lite"/>
    </source>
</evidence>
<evidence type="ECO:0000259" key="3">
    <source>
        <dbReference type="PROSITE" id="PS50263"/>
    </source>
</evidence>
<dbReference type="InterPro" id="IPR036526">
    <property type="entry name" value="C-N_Hydrolase_sf"/>
</dbReference>
<dbReference type="Proteomes" id="UP000234585">
    <property type="component" value="Unassembled WGS sequence"/>
</dbReference>
<feature type="region of interest" description="Disordered" evidence="2">
    <location>
        <begin position="90"/>
        <end position="111"/>
    </location>
</feature>
<dbReference type="SUPFAM" id="SSF56317">
    <property type="entry name" value="Carbon-nitrogen hydrolase"/>
    <property type="match status" value="1"/>
</dbReference>
<dbReference type="AlphaFoldDB" id="A0A2I2FNN1"/>